<dbReference type="RefSeq" id="XP_005787303.1">
    <property type="nucleotide sequence ID" value="XM_005787246.1"/>
</dbReference>
<dbReference type="STRING" id="2903.R1FN92"/>
<dbReference type="GO" id="GO:0016020">
    <property type="term" value="C:membrane"/>
    <property type="evidence" value="ECO:0007669"/>
    <property type="project" value="UniProtKB-SubCell"/>
</dbReference>
<dbReference type="InterPro" id="IPR006201">
    <property type="entry name" value="Neur_channel"/>
</dbReference>
<keyword evidence="6" id="KW-1185">Reference proteome</keyword>
<feature type="compositionally biased region" description="Polar residues" evidence="2">
    <location>
        <begin position="346"/>
        <end position="363"/>
    </location>
</feature>
<comment type="subcellular location">
    <subcellularLocation>
        <location evidence="1">Membrane</location>
        <topology evidence="1">Multi-pass membrane protein</topology>
    </subcellularLocation>
</comment>
<dbReference type="SUPFAM" id="SSF90112">
    <property type="entry name" value="Neurotransmitter-gated ion-channel transmembrane pore"/>
    <property type="match status" value="1"/>
</dbReference>
<keyword evidence="4" id="KW-0732">Signal</keyword>
<evidence type="ECO:0000256" key="2">
    <source>
        <dbReference type="SAM" id="MobiDB-lite"/>
    </source>
</evidence>
<dbReference type="GO" id="GO:0005230">
    <property type="term" value="F:extracellular ligand-gated monoatomic ion channel activity"/>
    <property type="evidence" value="ECO:0007669"/>
    <property type="project" value="InterPro"/>
</dbReference>
<evidence type="ECO:0000256" key="4">
    <source>
        <dbReference type="SAM" id="SignalP"/>
    </source>
</evidence>
<dbReference type="InterPro" id="IPR036719">
    <property type="entry name" value="Neuro-gated_channel_TM_sf"/>
</dbReference>
<accession>A0A0D3KGI9</accession>
<keyword evidence="3" id="KW-0472">Membrane</keyword>
<dbReference type="GO" id="GO:0004888">
    <property type="term" value="F:transmembrane signaling receptor activity"/>
    <property type="evidence" value="ECO:0007669"/>
    <property type="project" value="InterPro"/>
</dbReference>
<dbReference type="GeneID" id="17280145"/>
<evidence type="ECO:0000313" key="5">
    <source>
        <dbReference type="EnsemblProtists" id="EOD34874"/>
    </source>
</evidence>
<dbReference type="PANTHER" id="PTHR18945">
    <property type="entry name" value="NEUROTRANSMITTER GATED ION CHANNEL"/>
    <property type="match status" value="1"/>
</dbReference>
<dbReference type="InterPro" id="IPR036734">
    <property type="entry name" value="Neur_chan_lig-bd_sf"/>
</dbReference>
<feature type="transmembrane region" description="Helical" evidence="3">
    <location>
        <begin position="532"/>
        <end position="551"/>
    </location>
</feature>
<dbReference type="Proteomes" id="UP000013827">
    <property type="component" value="Unassembled WGS sequence"/>
</dbReference>
<dbReference type="EnsemblProtists" id="EOD34874">
    <property type="protein sequence ID" value="EOD34874"/>
    <property type="gene ID" value="EMIHUDRAFT_228168"/>
</dbReference>
<dbReference type="InterPro" id="IPR038050">
    <property type="entry name" value="Neuro_actylchol_rec"/>
</dbReference>
<sequence length="752" mass="84263">MLTAAAVFSTLLTPTVTNCSEFPLWQTDPLVNATGLPCACVTEPWEYLDDVYISSSACRDAIFSPALAANPEWVSVAEAGEWWSISSLVASYYCGTETSPHLWPGQLPDGAVPLNEPACFEVAKDLMYERPISTCQSVAAGMKVSADVYGSEWFSENQAWRHYCSRTRPAWEWSAKDVATLNFFVAPYMRLTFPKYVHLNFYANRITGASWGPMAPVEYVELGITLYGIAVAHHKWITDWIDVSFRGPPCSQITPESNPCPEGAPARVATLISVERLLDVVAPTYFEVEFYISFSWQDSRISESCTATETDAEPDFQDPCTLFWRPAMNEAWTLPTALLGDEEPQDSTAAGTSEQTEGLQRSYGQTAMRIRARFLTIMDYRRYPYDKQLLNITIRATSSATADAVRFYSTANDMTKGKLHPVWRVASATSSDRMVLSQPDLAVQYQAAASDESIAAKELADGFVDPALKWQVTQAKQLGGGPANLTRVYETTVTLEVQRECSYYVGNYLMLESILVLLAWITFLISPECTETRLSIALTLVLAINVFQIGYLTDLSIFTICNTVLLCLIAAESILVAEAYRRVMKREEIARECKKHSNSEKAQAAARTIQRAARAMLRKTLGKLWRMSVAAPAQRRASTRASTGASSSVEKLKVVLHAPEEQVAEQSRKLRRSVKRQRRRGGYWCSCKPICGARKRLNIWFSYTFDRKARFLAYETDRISAFFVFPALFLGYTLAIFLAKGDNKRNFWCFSD</sequence>
<feature type="transmembrane region" description="Helical" evidence="3">
    <location>
        <begin position="719"/>
        <end position="738"/>
    </location>
</feature>
<reference evidence="5" key="2">
    <citation type="submission" date="2024-10" db="UniProtKB">
        <authorList>
            <consortium name="EnsemblProtists"/>
        </authorList>
    </citation>
    <scope>IDENTIFICATION</scope>
</reference>
<feature type="chain" id="PRO_5044275341" description="Neurotransmitter-gated ion-channel ligand-binding domain-containing protein" evidence="4">
    <location>
        <begin position="20"/>
        <end position="752"/>
    </location>
</feature>
<evidence type="ECO:0000313" key="6">
    <source>
        <dbReference type="Proteomes" id="UP000013827"/>
    </source>
</evidence>
<dbReference type="AlphaFoldDB" id="A0A0D3KGI9"/>
<feature type="transmembrane region" description="Helical" evidence="3">
    <location>
        <begin position="503"/>
        <end position="525"/>
    </location>
</feature>
<feature type="transmembrane region" description="Helical" evidence="3">
    <location>
        <begin position="557"/>
        <end position="577"/>
    </location>
</feature>
<feature type="signal peptide" evidence="4">
    <location>
        <begin position="1"/>
        <end position="19"/>
    </location>
</feature>
<keyword evidence="3" id="KW-0812">Transmembrane</keyword>
<evidence type="ECO:0008006" key="7">
    <source>
        <dbReference type="Google" id="ProtNLM"/>
    </source>
</evidence>
<evidence type="ECO:0000256" key="3">
    <source>
        <dbReference type="SAM" id="Phobius"/>
    </source>
</evidence>
<organism evidence="5 6">
    <name type="scientific">Emiliania huxleyi (strain CCMP1516)</name>
    <dbReference type="NCBI Taxonomy" id="280463"/>
    <lineage>
        <taxon>Eukaryota</taxon>
        <taxon>Haptista</taxon>
        <taxon>Haptophyta</taxon>
        <taxon>Prymnesiophyceae</taxon>
        <taxon>Isochrysidales</taxon>
        <taxon>Noelaerhabdaceae</taxon>
        <taxon>Emiliania</taxon>
    </lineage>
</organism>
<proteinExistence type="predicted"/>
<dbReference type="KEGG" id="ehx:EMIHUDRAFT_228168"/>
<dbReference type="Gene3D" id="1.20.58.390">
    <property type="entry name" value="Neurotransmitter-gated ion-channel transmembrane domain"/>
    <property type="match status" value="1"/>
</dbReference>
<evidence type="ECO:0000256" key="1">
    <source>
        <dbReference type="ARBA" id="ARBA00004141"/>
    </source>
</evidence>
<dbReference type="Gene3D" id="2.70.170.10">
    <property type="entry name" value="Neurotransmitter-gated ion-channel ligand-binding domain"/>
    <property type="match status" value="1"/>
</dbReference>
<reference evidence="6" key="1">
    <citation type="journal article" date="2013" name="Nature">
        <title>Pan genome of the phytoplankton Emiliania underpins its global distribution.</title>
        <authorList>
            <person name="Read B.A."/>
            <person name="Kegel J."/>
            <person name="Klute M.J."/>
            <person name="Kuo A."/>
            <person name="Lefebvre S.C."/>
            <person name="Maumus F."/>
            <person name="Mayer C."/>
            <person name="Miller J."/>
            <person name="Monier A."/>
            <person name="Salamov A."/>
            <person name="Young J."/>
            <person name="Aguilar M."/>
            <person name="Claverie J.M."/>
            <person name="Frickenhaus S."/>
            <person name="Gonzalez K."/>
            <person name="Herman E.K."/>
            <person name="Lin Y.C."/>
            <person name="Napier J."/>
            <person name="Ogata H."/>
            <person name="Sarno A.F."/>
            <person name="Shmutz J."/>
            <person name="Schroeder D."/>
            <person name="de Vargas C."/>
            <person name="Verret F."/>
            <person name="von Dassow P."/>
            <person name="Valentin K."/>
            <person name="Van de Peer Y."/>
            <person name="Wheeler G."/>
            <person name="Dacks J.B."/>
            <person name="Delwiche C.F."/>
            <person name="Dyhrman S.T."/>
            <person name="Glockner G."/>
            <person name="John U."/>
            <person name="Richards T."/>
            <person name="Worden A.Z."/>
            <person name="Zhang X."/>
            <person name="Grigoriev I.V."/>
            <person name="Allen A.E."/>
            <person name="Bidle K."/>
            <person name="Borodovsky M."/>
            <person name="Bowler C."/>
            <person name="Brownlee C."/>
            <person name="Cock J.M."/>
            <person name="Elias M."/>
            <person name="Gladyshev V.N."/>
            <person name="Groth M."/>
            <person name="Guda C."/>
            <person name="Hadaegh A."/>
            <person name="Iglesias-Rodriguez M.D."/>
            <person name="Jenkins J."/>
            <person name="Jones B.M."/>
            <person name="Lawson T."/>
            <person name="Leese F."/>
            <person name="Lindquist E."/>
            <person name="Lobanov A."/>
            <person name="Lomsadze A."/>
            <person name="Malik S.B."/>
            <person name="Marsh M.E."/>
            <person name="Mackinder L."/>
            <person name="Mock T."/>
            <person name="Mueller-Roeber B."/>
            <person name="Pagarete A."/>
            <person name="Parker M."/>
            <person name="Probert I."/>
            <person name="Quesneville H."/>
            <person name="Raines C."/>
            <person name="Rensing S.A."/>
            <person name="Riano-Pachon D.M."/>
            <person name="Richier S."/>
            <person name="Rokitta S."/>
            <person name="Shiraiwa Y."/>
            <person name="Soanes D.M."/>
            <person name="van der Giezen M."/>
            <person name="Wahlund T.M."/>
            <person name="Williams B."/>
            <person name="Wilson W."/>
            <person name="Wolfe G."/>
            <person name="Wurch L.L."/>
        </authorList>
    </citation>
    <scope>NUCLEOTIDE SEQUENCE</scope>
</reference>
<name>A0A0D3KGI9_EMIH1</name>
<protein>
    <recommendedName>
        <fullName evidence="7">Neurotransmitter-gated ion-channel ligand-binding domain-containing protein</fullName>
    </recommendedName>
</protein>
<dbReference type="HOGENOM" id="CLU_370262_0_0_1"/>
<keyword evidence="3" id="KW-1133">Transmembrane helix</keyword>
<feature type="region of interest" description="Disordered" evidence="2">
    <location>
        <begin position="341"/>
        <end position="363"/>
    </location>
</feature>
<dbReference type="PaxDb" id="2903-EOD34874"/>